<dbReference type="Gene3D" id="2.40.50.140">
    <property type="entry name" value="Nucleic acid-binding proteins"/>
    <property type="match status" value="1"/>
</dbReference>
<evidence type="ECO:0000313" key="3">
    <source>
        <dbReference type="EMBL" id="GAI74689.1"/>
    </source>
</evidence>
<gene>
    <name evidence="3" type="ORF">S12H4_15890</name>
</gene>
<organism evidence="3">
    <name type="scientific">marine sediment metagenome</name>
    <dbReference type="NCBI Taxonomy" id="412755"/>
    <lineage>
        <taxon>unclassified sequences</taxon>
        <taxon>metagenomes</taxon>
        <taxon>ecological metagenomes</taxon>
    </lineage>
</organism>
<sequence>IEYMASLLTSIIGNNDKVALYIKECRNMNIEILPPDINQSLVNFTVVEGKAIRFGLAAVKNVGEKAIKSIIEERKKNSNFISFLDFCHRVDLRVVNKRVIESLIKCAAFDSIGAKRSQLLAVLDVSLKNGQLYQKSKRNGQTSIFDLFEKSNSSKGGGNYQDRLPDISEFSKNELLAMEKEMLGLYISYHPLNDYKEKLKKIVSSTSVELANHSDRSRVILAGVINNFKRKSTKNGNLMAFITLEDLEGTVEVIVFPKVFEKCKEMIKKDEIVITEGRLDVAEGKTKIIAEKISLLEKYIENKRSAPKTEEKNKNLAEKLHLEISIGKNKPDILKKLKGIFYDYPGKSQVVLHFKDKDKTILHAIDKKYSVKINDKFMEEIHGILGDEKIW</sequence>
<dbReference type="Gene3D" id="1.10.150.870">
    <property type="match status" value="1"/>
</dbReference>
<dbReference type="PANTHER" id="PTHR32294:SF0">
    <property type="entry name" value="DNA POLYMERASE III SUBUNIT ALPHA"/>
    <property type="match status" value="1"/>
</dbReference>
<dbReference type="Pfam" id="PF14579">
    <property type="entry name" value="HHH_6"/>
    <property type="match status" value="1"/>
</dbReference>
<dbReference type="InterPro" id="IPR012340">
    <property type="entry name" value="NA-bd_OB-fold"/>
</dbReference>
<feature type="non-terminal residue" evidence="3">
    <location>
        <position position="1"/>
    </location>
</feature>
<dbReference type="InterPro" id="IPR004365">
    <property type="entry name" value="NA-bd_OB_tRNA"/>
</dbReference>
<dbReference type="SUPFAM" id="SSF160975">
    <property type="entry name" value="AF1531-like"/>
    <property type="match status" value="1"/>
</dbReference>
<feature type="domain" description="DNA polymerase helix-hairpin-helix motif" evidence="2">
    <location>
        <begin position="29"/>
        <end position="119"/>
    </location>
</feature>
<dbReference type="GO" id="GO:0008408">
    <property type="term" value="F:3'-5' exonuclease activity"/>
    <property type="evidence" value="ECO:0007669"/>
    <property type="project" value="InterPro"/>
</dbReference>
<dbReference type="EMBL" id="BARW01007665">
    <property type="protein sequence ID" value="GAI74689.1"/>
    <property type="molecule type" value="Genomic_DNA"/>
</dbReference>
<dbReference type="Pfam" id="PF01336">
    <property type="entry name" value="tRNA_anti-codon"/>
    <property type="match status" value="1"/>
</dbReference>
<protein>
    <recommendedName>
        <fullName evidence="4">DNA polymerase III subunit alpha</fullName>
    </recommendedName>
</protein>
<dbReference type="PANTHER" id="PTHR32294">
    <property type="entry name" value="DNA POLYMERASE III SUBUNIT ALPHA"/>
    <property type="match status" value="1"/>
</dbReference>
<dbReference type="AlphaFoldDB" id="X1T3T1"/>
<comment type="caution">
    <text evidence="3">The sequence shown here is derived from an EMBL/GenBank/DDBJ whole genome shotgun (WGS) entry which is preliminary data.</text>
</comment>
<dbReference type="InterPro" id="IPR029460">
    <property type="entry name" value="DNAPol_HHH"/>
</dbReference>
<feature type="domain" description="OB" evidence="1">
    <location>
        <begin position="219"/>
        <end position="296"/>
    </location>
</feature>
<dbReference type="GO" id="GO:0003676">
    <property type="term" value="F:nucleic acid binding"/>
    <property type="evidence" value="ECO:0007669"/>
    <property type="project" value="InterPro"/>
</dbReference>
<proteinExistence type="predicted"/>
<accession>X1T3T1</accession>
<reference evidence="3" key="1">
    <citation type="journal article" date="2014" name="Front. Microbiol.">
        <title>High frequency of phylogenetically diverse reductive dehalogenase-homologous genes in deep subseafloor sedimentary metagenomes.</title>
        <authorList>
            <person name="Kawai M."/>
            <person name="Futagami T."/>
            <person name="Toyoda A."/>
            <person name="Takaki Y."/>
            <person name="Nishi S."/>
            <person name="Hori S."/>
            <person name="Arai W."/>
            <person name="Tsubouchi T."/>
            <person name="Morono Y."/>
            <person name="Uchiyama I."/>
            <person name="Ito T."/>
            <person name="Fujiyama A."/>
            <person name="Inagaki F."/>
            <person name="Takami H."/>
        </authorList>
    </citation>
    <scope>NUCLEOTIDE SEQUENCE</scope>
    <source>
        <strain evidence="3">Expedition CK06-06</strain>
    </source>
</reference>
<feature type="non-terminal residue" evidence="3">
    <location>
        <position position="391"/>
    </location>
</feature>
<name>X1T3T1_9ZZZZ</name>
<dbReference type="CDD" id="cd04485">
    <property type="entry name" value="DnaE_OBF"/>
    <property type="match status" value="1"/>
</dbReference>
<dbReference type="GO" id="GO:0006260">
    <property type="term" value="P:DNA replication"/>
    <property type="evidence" value="ECO:0007669"/>
    <property type="project" value="InterPro"/>
</dbReference>
<evidence type="ECO:0000259" key="2">
    <source>
        <dbReference type="Pfam" id="PF14579"/>
    </source>
</evidence>
<evidence type="ECO:0000259" key="1">
    <source>
        <dbReference type="Pfam" id="PF01336"/>
    </source>
</evidence>
<evidence type="ECO:0008006" key="4">
    <source>
        <dbReference type="Google" id="ProtNLM"/>
    </source>
</evidence>
<dbReference type="InterPro" id="IPR004805">
    <property type="entry name" value="DnaE2/DnaE/PolC"/>
</dbReference>